<dbReference type="InterPro" id="IPR051675">
    <property type="entry name" value="Endo/Exo/Phosphatase_dom_1"/>
</dbReference>
<accession>A0ABQ9JQ80</accession>
<dbReference type="InterPro" id="IPR036691">
    <property type="entry name" value="Endo/exonu/phosph_ase_sf"/>
</dbReference>
<comment type="caution">
    <text evidence="1">The sequence shown here is derived from an EMBL/GenBank/DDBJ whole genome shotgun (WGS) entry which is preliminary data.</text>
</comment>
<organism evidence="1 2">
    <name type="scientific">Molorchus minor</name>
    <dbReference type="NCBI Taxonomy" id="1323400"/>
    <lineage>
        <taxon>Eukaryota</taxon>
        <taxon>Metazoa</taxon>
        <taxon>Ecdysozoa</taxon>
        <taxon>Arthropoda</taxon>
        <taxon>Hexapoda</taxon>
        <taxon>Insecta</taxon>
        <taxon>Pterygota</taxon>
        <taxon>Neoptera</taxon>
        <taxon>Endopterygota</taxon>
        <taxon>Coleoptera</taxon>
        <taxon>Polyphaga</taxon>
        <taxon>Cucujiformia</taxon>
        <taxon>Chrysomeloidea</taxon>
        <taxon>Cerambycidae</taxon>
        <taxon>Lamiinae</taxon>
        <taxon>Monochamini</taxon>
        <taxon>Molorchus</taxon>
    </lineage>
</organism>
<name>A0ABQ9JQ80_9CUCU</name>
<gene>
    <name evidence="1" type="ORF">NQ317_017685</name>
</gene>
<keyword evidence="2" id="KW-1185">Reference proteome</keyword>
<sequence length="441" mass="49878">MEKPWVKTPVCPKVEGNPFALLLKKTSSSKSHLSYAFIVNDVDDRMEQVNINTASEEELMTLPGINREIARSIVEHRKAIGRFRKVEDLALVRGIGADKLELIRPEICVTFRRGQSCSSSRAPSYDSLKSADSRLTIKSNKIINVNKASVFDLQSVHGITQEIAAAILHYRNKKGPFRQIEDLLKVKNMDRMRLDNISRFLTVENAETDASEKLLSTYSPRPVLQEDFKYCRNGEPVFRVASWNLHEFSLEKANNLGVKEVICRSILENGWSIIAVQDVMNVMALRSICEELNRPKLLRVKEWKDKDHNWNFCMLDVRDSKLGFIYDSGGVVDIELVSLNEAPGETQNDYGFLSLGDLEAVFPPTTITNFVYPKVQIPPHHTSNVLHNKKTQQQLTGAKDVVRQGLTHLAIPNGWNWGGPVSPYCPIWIEIFLNCSPCTAL</sequence>
<protein>
    <recommendedName>
        <fullName evidence="3">Endonuclease/exonuclease/phosphatase family domain-containing protein 1</fullName>
    </recommendedName>
</protein>
<dbReference type="EMBL" id="JAPWTJ010000331">
    <property type="protein sequence ID" value="KAJ8979537.1"/>
    <property type="molecule type" value="Genomic_DNA"/>
</dbReference>
<dbReference type="SUPFAM" id="SSF47781">
    <property type="entry name" value="RuvA domain 2-like"/>
    <property type="match status" value="2"/>
</dbReference>
<dbReference type="Proteomes" id="UP001162164">
    <property type="component" value="Unassembled WGS sequence"/>
</dbReference>
<evidence type="ECO:0000313" key="2">
    <source>
        <dbReference type="Proteomes" id="UP001162164"/>
    </source>
</evidence>
<dbReference type="PANTHER" id="PTHR21180">
    <property type="entry name" value="ENDONUCLEASE/EXONUCLEASE/PHOSPHATASE FAMILY DOMAIN-CONTAINING PROTEIN 1"/>
    <property type="match status" value="1"/>
</dbReference>
<evidence type="ECO:0008006" key="3">
    <source>
        <dbReference type="Google" id="ProtNLM"/>
    </source>
</evidence>
<dbReference type="Pfam" id="PF12836">
    <property type="entry name" value="HHH_3"/>
    <property type="match status" value="2"/>
</dbReference>
<dbReference type="Gene3D" id="1.10.150.320">
    <property type="entry name" value="Photosystem II 12 kDa extrinsic protein"/>
    <property type="match status" value="1"/>
</dbReference>
<dbReference type="InterPro" id="IPR010994">
    <property type="entry name" value="RuvA_2-like"/>
</dbReference>
<dbReference type="Gene3D" id="1.10.150.280">
    <property type="entry name" value="AF1531-like domain"/>
    <property type="match status" value="1"/>
</dbReference>
<dbReference type="PANTHER" id="PTHR21180:SF32">
    <property type="entry name" value="ENDONUCLEASE_EXONUCLEASE_PHOSPHATASE FAMILY DOMAIN-CONTAINING PROTEIN 1"/>
    <property type="match status" value="1"/>
</dbReference>
<evidence type="ECO:0000313" key="1">
    <source>
        <dbReference type="EMBL" id="KAJ8979537.1"/>
    </source>
</evidence>
<dbReference type="Gene3D" id="3.60.10.10">
    <property type="entry name" value="Endonuclease/exonuclease/phosphatase"/>
    <property type="match status" value="1"/>
</dbReference>
<proteinExistence type="predicted"/>
<reference evidence="1" key="1">
    <citation type="journal article" date="2023" name="Insect Mol. Biol.">
        <title>Genome sequencing provides insights into the evolution of gene families encoding plant cell wall-degrading enzymes in longhorned beetles.</title>
        <authorList>
            <person name="Shin N.R."/>
            <person name="Okamura Y."/>
            <person name="Kirsch R."/>
            <person name="Pauchet Y."/>
        </authorList>
    </citation>
    <scope>NUCLEOTIDE SEQUENCE</scope>
    <source>
        <strain evidence="1">MMC_N1</strain>
    </source>
</reference>